<keyword evidence="2" id="KW-0805">Transcription regulation</keyword>
<dbReference type="SUPFAM" id="SSF53850">
    <property type="entry name" value="Periplasmic binding protein-like II"/>
    <property type="match status" value="1"/>
</dbReference>
<evidence type="ECO:0000259" key="5">
    <source>
        <dbReference type="PROSITE" id="PS50931"/>
    </source>
</evidence>
<name>A0ABP6WA42_9GAMM</name>
<comment type="similarity">
    <text evidence="1">Belongs to the LysR transcriptional regulatory family.</text>
</comment>
<dbReference type="PRINTS" id="PR00039">
    <property type="entry name" value="HTHLYSR"/>
</dbReference>
<dbReference type="Pfam" id="PF03466">
    <property type="entry name" value="LysR_substrate"/>
    <property type="match status" value="1"/>
</dbReference>
<dbReference type="InterPro" id="IPR000847">
    <property type="entry name" value="LysR_HTH_N"/>
</dbReference>
<keyword evidence="4" id="KW-0804">Transcription</keyword>
<evidence type="ECO:0000256" key="2">
    <source>
        <dbReference type="ARBA" id="ARBA00023015"/>
    </source>
</evidence>
<accession>A0ABP6WA42</accession>
<dbReference type="PANTHER" id="PTHR30118">
    <property type="entry name" value="HTH-TYPE TRANSCRIPTIONAL REGULATOR LEUO-RELATED"/>
    <property type="match status" value="1"/>
</dbReference>
<dbReference type="SUPFAM" id="SSF46785">
    <property type="entry name" value="Winged helix' DNA-binding domain"/>
    <property type="match status" value="1"/>
</dbReference>
<keyword evidence="7" id="KW-1185">Reference proteome</keyword>
<dbReference type="Proteomes" id="UP001500795">
    <property type="component" value="Unassembled WGS sequence"/>
</dbReference>
<keyword evidence="3" id="KW-0238">DNA-binding</keyword>
<sequence>MNNLRRIDLNLMLTLHALLSEKHISRAALRLHKSQPAVSHALAHLRRIFDDPLLVRRSGRLEPTTRASELMQPLTDALEQLGALLAAPTFIPGATQRLFRFGMSDYGSRVVLPGLVKAIRHTAPGIDLEITQASRERMLMDLIDGETDLAMGVFPSLPAELMEQTLFSETFVSVADPRTLPAGGSLSLEAWLARPHVLVVMKAGLNNEIDHALAAIGKARHISITLPHWSMAHELLPDTDLVLTIARRTLSEQAIGNRLALFEPPFAIPPFNFQMAWHPRRDKDPAHRWLRDMICARFSNGFGGSG</sequence>
<dbReference type="InterPro" id="IPR036388">
    <property type="entry name" value="WH-like_DNA-bd_sf"/>
</dbReference>
<proteinExistence type="inferred from homology"/>
<gene>
    <name evidence="6" type="ORF">GCM10022394_30070</name>
</gene>
<evidence type="ECO:0000313" key="7">
    <source>
        <dbReference type="Proteomes" id="UP001500795"/>
    </source>
</evidence>
<dbReference type="InterPro" id="IPR005119">
    <property type="entry name" value="LysR_subst-bd"/>
</dbReference>
<dbReference type="CDD" id="cd08465">
    <property type="entry name" value="PBP2_ToxR"/>
    <property type="match status" value="1"/>
</dbReference>
<dbReference type="EMBL" id="BAABCX010000005">
    <property type="protein sequence ID" value="GAA3547926.1"/>
    <property type="molecule type" value="Genomic_DNA"/>
</dbReference>
<protein>
    <submittedName>
        <fullName evidence="6">LysR substrate-binding domain-containing protein</fullName>
    </submittedName>
</protein>
<evidence type="ECO:0000313" key="6">
    <source>
        <dbReference type="EMBL" id="GAA3547926.1"/>
    </source>
</evidence>
<dbReference type="InterPro" id="IPR036390">
    <property type="entry name" value="WH_DNA-bd_sf"/>
</dbReference>
<evidence type="ECO:0000256" key="1">
    <source>
        <dbReference type="ARBA" id="ARBA00009437"/>
    </source>
</evidence>
<evidence type="ECO:0000256" key="4">
    <source>
        <dbReference type="ARBA" id="ARBA00023163"/>
    </source>
</evidence>
<organism evidence="6 7">
    <name type="scientific">Zobellella aerophila</name>
    <dbReference type="NCBI Taxonomy" id="870480"/>
    <lineage>
        <taxon>Bacteria</taxon>
        <taxon>Pseudomonadati</taxon>
        <taxon>Pseudomonadota</taxon>
        <taxon>Gammaproteobacteria</taxon>
        <taxon>Aeromonadales</taxon>
        <taxon>Aeromonadaceae</taxon>
        <taxon>Zobellella</taxon>
    </lineage>
</organism>
<dbReference type="InterPro" id="IPR050389">
    <property type="entry name" value="LysR-type_TF"/>
</dbReference>
<evidence type="ECO:0000256" key="3">
    <source>
        <dbReference type="ARBA" id="ARBA00023125"/>
    </source>
</evidence>
<feature type="domain" description="HTH lysR-type" evidence="5">
    <location>
        <begin position="7"/>
        <end position="64"/>
    </location>
</feature>
<reference evidence="7" key="1">
    <citation type="journal article" date="2019" name="Int. J. Syst. Evol. Microbiol.">
        <title>The Global Catalogue of Microorganisms (GCM) 10K type strain sequencing project: providing services to taxonomists for standard genome sequencing and annotation.</title>
        <authorList>
            <consortium name="The Broad Institute Genomics Platform"/>
            <consortium name="The Broad Institute Genome Sequencing Center for Infectious Disease"/>
            <person name="Wu L."/>
            <person name="Ma J."/>
        </authorList>
    </citation>
    <scope>NUCLEOTIDE SEQUENCE [LARGE SCALE GENOMIC DNA]</scope>
    <source>
        <strain evidence="7">JCM 17110</strain>
    </source>
</reference>
<dbReference type="Gene3D" id="3.40.190.10">
    <property type="entry name" value="Periplasmic binding protein-like II"/>
    <property type="match status" value="2"/>
</dbReference>
<comment type="caution">
    <text evidence="6">The sequence shown here is derived from an EMBL/GenBank/DDBJ whole genome shotgun (WGS) entry which is preliminary data.</text>
</comment>
<dbReference type="PROSITE" id="PS50931">
    <property type="entry name" value="HTH_LYSR"/>
    <property type="match status" value="1"/>
</dbReference>
<dbReference type="PANTHER" id="PTHR30118:SF15">
    <property type="entry name" value="TRANSCRIPTIONAL REGULATORY PROTEIN"/>
    <property type="match status" value="1"/>
</dbReference>
<dbReference type="RefSeq" id="WP_344959544.1">
    <property type="nucleotide sequence ID" value="NZ_BAABCX010000005.1"/>
</dbReference>
<dbReference type="Pfam" id="PF00126">
    <property type="entry name" value="HTH_1"/>
    <property type="match status" value="1"/>
</dbReference>
<dbReference type="Gene3D" id="1.10.10.10">
    <property type="entry name" value="Winged helix-like DNA-binding domain superfamily/Winged helix DNA-binding domain"/>
    <property type="match status" value="1"/>
</dbReference>